<name>A0A1H5UC48_9PROT</name>
<accession>A0A1H5UC48</accession>
<organism evidence="1 2">
    <name type="scientific">Nitrosomonas ureae</name>
    <dbReference type="NCBI Taxonomy" id="44577"/>
    <lineage>
        <taxon>Bacteria</taxon>
        <taxon>Pseudomonadati</taxon>
        <taxon>Pseudomonadota</taxon>
        <taxon>Betaproteobacteria</taxon>
        <taxon>Nitrosomonadales</taxon>
        <taxon>Nitrosomonadaceae</taxon>
        <taxon>Nitrosomonas</taxon>
    </lineage>
</organism>
<gene>
    <name evidence="1" type="ORF">SAMN05216334_10739</name>
</gene>
<reference evidence="1 2" key="1">
    <citation type="submission" date="2016-10" db="EMBL/GenBank/DDBJ databases">
        <authorList>
            <person name="de Groot N.N."/>
        </authorList>
    </citation>
    <scope>NUCLEOTIDE SEQUENCE [LARGE SCALE GENOMIC DNA]</scope>
    <source>
        <strain evidence="1 2">Nm13</strain>
    </source>
</reference>
<dbReference type="EMBL" id="FNUX01000007">
    <property type="protein sequence ID" value="SEF71817.1"/>
    <property type="molecule type" value="Genomic_DNA"/>
</dbReference>
<proteinExistence type="predicted"/>
<dbReference type="AlphaFoldDB" id="A0A1H5UC48"/>
<protein>
    <submittedName>
        <fullName evidence="1">Uncharacterized protein</fullName>
    </submittedName>
</protein>
<dbReference type="Proteomes" id="UP000236753">
    <property type="component" value="Unassembled WGS sequence"/>
</dbReference>
<sequence>MPYLIKVDKSTDSGLIEISNICWTFIVYSQVRGIIFSVPAKFLEYNPKFTEIPFTFASHRLVKAHMIARIFHRALAKDRSPL</sequence>
<evidence type="ECO:0000313" key="1">
    <source>
        <dbReference type="EMBL" id="SEF71817.1"/>
    </source>
</evidence>
<evidence type="ECO:0000313" key="2">
    <source>
        <dbReference type="Proteomes" id="UP000236753"/>
    </source>
</evidence>